<feature type="region of interest" description="Disordered" evidence="13">
    <location>
        <begin position="210"/>
        <end position="253"/>
    </location>
</feature>
<keyword evidence="10" id="KW-0653">Protein transport</keyword>
<dbReference type="PROSITE" id="PS50179">
    <property type="entry name" value="VHS"/>
    <property type="match status" value="1"/>
</dbReference>
<dbReference type="InterPro" id="IPR008942">
    <property type="entry name" value="ENTH_VHS"/>
</dbReference>
<dbReference type="InterPro" id="IPR002014">
    <property type="entry name" value="VHS_dom"/>
</dbReference>
<dbReference type="SUPFAM" id="SSF50044">
    <property type="entry name" value="SH3-domain"/>
    <property type="match status" value="1"/>
</dbReference>
<dbReference type="Gene3D" id="1.25.40.90">
    <property type="match status" value="1"/>
</dbReference>
<dbReference type="GO" id="GO:0010008">
    <property type="term" value="C:endosome membrane"/>
    <property type="evidence" value="ECO:0007669"/>
    <property type="project" value="UniProtKB-SubCell"/>
</dbReference>
<evidence type="ECO:0000256" key="3">
    <source>
        <dbReference type="ARBA" id="ARBA00009666"/>
    </source>
</evidence>
<dbReference type="Proteomes" id="UP000606974">
    <property type="component" value="Unassembled WGS sequence"/>
</dbReference>
<dbReference type="AlphaFoldDB" id="A0A8H7E8G1"/>
<keyword evidence="11" id="KW-0472">Membrane</keyword>
<gene>
    <name evidence="16" type="ORF">GJ744_010513</name>
</gene>
<feature type="compositionally biased region" description="Pro residues" evidence="13">
    <location>
        <begin position="445"/>
        <end position="457"/>
    </location>
</feature>
<comment type="subcellular location">
    <subcellularLocation>
        <location evidence="2">Endosome membrane</location>
        <topology evidence="2">Peripheral membrane protein</topology>
        <orientation evidence="2">Cytoplasmic side</orientation>
    </subcellularLocation>
</comment>
<dbReference type="PRINTS" id="PR00452">
    <property type="entry name" value="SH3DOMAIN"/>
</dbReference>
<evidence type="ECO:0000256" key="4">
    <source>
        <dbReference type="ARBA" id="ARBA00011446"/>
    </source>
</evidence>
<dbReference type="SUPFAM" id="SSF48464">
    <property type="entry name" value="ENTH/VHS domain"/>
    <property type="match status" value="1"/>
</dbReference>
<dbReference type="SMART" id="SM00326">
    <property type="entry name" value="SH3"/>
    <property type="match status" value="1"/>
</dbReference>
<comment type="caution">
    <text evidence="16">The sequence shown here is derived from an EMBL/GenBank/DDBJ whole genome shotgun (WGS) entry which is preliminary data.</text>
</comment>
<dbReference type="CDD" id="cd16978">
    <property type="entry name" value="VHS_HSE1"/>
    <property type="match status" value="1"/>
</dbReference>
<dbReference type="Pfam" id="PF00018">
    <property type="entry name" value="SH3_1"/>
    <property type="match status" value="1"/>
</dbReference>
<evidence type="ECO:0000256" key="11">
    <source>
        <dbReference type="ARBA" id="ARBA00023136"/>
    </source>
</evidence>
<feature type="compositionally biased region" description="Polar residues" evidence="13">
    <location>
        <begin position="491"/>
        <end position="529"/>
    </location>
</feature>
<dbReference type="EMBL" id="JAACFV010000007">
    <property type="protein sequence ID" value="KAF7513117.1"/>
    <property type="molecule type" value="Genomic_DNA"/>
</dbReference>
<evidence type="ECO:0000256" key="5">
    <source>
        <dbReference type="ARBA" id="ARBA00017923"/>
    </source>
</evidence>
<evidence type="ECO:0000256" key="8">
    <source>
        <dbReference type="ARBA" id="ARBA00022448"/>
    </source>
</evidence>
<dbReference type="FunFam" id="2.30.30.40:FF:000072">
    <property type="entry name" value="Unconventional Myosin IB"/>
    <property type="match status" value="1"/>
</dbReference>
<evidence type="ECO:0000256" key="6">
    <source>
        <dbReference type="ARBA" id="ARBA00018978"/>
    </source>
</evidence>
<dbReference type="GO" id="GO:0035091">
    <property type="term" value="F:phosphatidylinositol binding"/>
    <property type="evidence" value="ECO:0007669"/>
    <property type="project" value="InterPro"/>
</dbReference>
<evidence type="ECO:0000313" key="16">
    <source>
        <dbReference type="EMBL" id="KAF7513117.1"/>
    </source>
</evidence>
<feature type="domain" description="VHS" evidence="15">
    <location>
        <begin position="52"/>
        <end position="181"/>
    </location>
</feature>
<comment type="subunit">
    <text evidence="4">Component of the ESCRT-0 complex composed of HSE1 and VPS27.</text>
</comment>
<dbReference type="Pfam" id="PF00790">
    <property type="entry name" value="VHS"/>
    <property type="match status" value="1"/>
</dbReference>
<feature type="region of interest" description="Disordered" evidence="13">
    <location>
        <begin position="410"/>
        <end position="693"/>
    </location>
</feature>
<dbReference type="PANTHER" id="PTHR45929">
    <property type="entry name" value="JAK PATHWAY SIGNAL TRANSDUCTION ADAPTOR MOLECULE"/>
    <property type="match status" value="1"/>
</dbReference>
<evidence type="ECO:0000256" key="9">
    <source>
        <dbReference type="ARBA" id="ARBA00022753"/>
    </source>
</evidence>
<keyword evidence="17" id="KW-1185">Reference proteome</keyword>
<dbReference type="CDD" id="cd11805">
    <property type="entry name" value="SH3_GRB2_like_C"/>
    <property type="match status" value="1"/>
</dbReference>
<dbReference type="SMART" id="SM00288">
    <property type="entry name" value="VHS"/>
    <property type="match status" value="1"/>
</dbReference>
<feature type="compositionally biased region" description="Low complexity" evidence="13">
    <location>
        <begin position="660"/>
        <end position="677"/>
    </location>
</feature>
<comment type="function">
    <text evidence="1">Component of the ESCRT-0 complex which is the sorting receptor for ubiquitinated cargo proteins at the multivesicular body (MVB).</text>
</comment>
<dbReference type="PRINTS" id="PR01887">
    <property type="entry name" value="SPECTRNALPHA"/>
</dbReference>
<dbReference type="Pfam" id="PF03127">
    <property type="entry name" value="GAT"/>
    <property type="match status" value="1"/>
</dbReference>
<dbReference type="PROSITE" id="PS50002">
    <property type="entry name" value="SH3"/>
    <property type="match status" value="1"/>
</dbReference>
<sequence length="693" mass="76486">MRNSKLQLAQPRPRQSKLILSAAASGVIAWTFTPASSLHSTQNAFDEVVAKATDENLTSENWEYILDVCDKVQGSDSGPKDVVAAMIKRLAHRNANVQLYTLELANALSQNCGPKVHRELASRSFTDALIRLAGDRTTHQQVKSKIAERIAEWAKMFSNNTELGIMEQAYMKLKSQNPNLQPPQAPTKRQITDLDRQKEEEELQMALKLSIQDKSEPAGPPARKSNAVELSGQPSITQQEEAPPQPVPSGSTAATVSRVRALFDFQPSEPGELQFRKGDVIAVLESVYKDWWKGSLRGQTGIFPLNYVEKLADPTQQELQKEAQMEAEVFGEIKNVEKLLALLSTSSGEVNVRDNEEITGLYHQTLAIRPKLIELIGKYTQKKDDFQQLNEKFIKARRDYEALLEQSMAQPQQVPYGRPVQQPYGYGGGPPQGFAPQRFYSPQPDSQPPNVPTPFQYPPQQSQQPTQSHPPYPIASPPLQNHAPSGPRPPQSTSVPPSDQYAQPPSSSMYPQSLQSGPRPPQQTSTPYDQQAAPPQTAHPYSPQELGSSAYDSPTGPNRQSYPAAGGIQNMHQQHPQDPSSDYSPSLYSPEDAQQQPQQQQQQQSQQQQQQGYAPLPSQQRQQQHQQPENLSYAPPTHQPPPIPQGMPPAAGMLGGGYGYQPQQQQQRPQSFIQPQGSVGAGGGGADAASFYR</sequence>
<dbReference type="GO" id="GO:0033565">
    <property type="term" value="C:ESCRT-0 complex"/>
    <property type="evidence" value="ECO:0007669"/>
    <property type="project" value="TreeGrafter"/>
</dbReference>
<feature type="domain" description="SH3" evidence="14">
    <location>
        <begin position="254"/>
        <end position="313"/>
    </location>
</feature>
<evidence type="ECO:0000256" key="10">
    <source>
        <dbReference type="ARBA" id="ARBA00022927"/>
    </source>
</evidence>
<protein>
    <recommendedName>
        <fullName evidence="5">Class E vacuolar protein-sorting machinery protein HSE1</fullName>
    </recommendedName>
    <alternativeName>
        <fullName evidence="6">Class E vacuolar protein-sorting machinery protein hse1</fullName>
    </alternativeName>
</protein>
<feature type="compositionally biased region" description="Low complexity" evidence="13">
    <location>
        <begin position="576"/>
        <end position="611"/>
    </location>
</feature>
<accession>A0A8H7E8G1</accession>
<evidence type="ECO:0000259" key="15">
    <source>
        <dbReference type="PROSITE" id="PS50179"/>
    </source>
</evidence>
<evidence type="ECO:0000256" key="2">
    <source>
        <dbReference type="ARBA" id="ARBA00004125"/>
    </source>
</evidence>
<dbReference type="InterPro" id="IPR036028">
    <property type="entry name" value="SH3-like_dom_sf"/>
</dbReference>
<dbReference type="Gene3D" id="2.30.30.40">
    <property type="entry name" value="SH3 Domains"/>
    <property type="match status" value="1"/>
</dbReference>
<keyword evidence="9" id="KW-0967">Endosome</keyword>
<keyword evidence="7 12" id="KW-0728">SH3 domain</keyword>
<dbReference type="InterPro" id="IPR004152">
    <property type="entry name" value="GAT_dom"/>
</dbReference>
<feature type="compositionally biased region" description="Low complexity" evidence="13">
    <location>
        <begin position="458"/>
        <end position="467"/>
    </location>
</feature>
<organism evidence="16 17">
    <name type="scientific">Endocarpon pusillum</name>
    <dbReference type="NCBI Taxonomy" id="364733"/>
    <lineage>
        <taxon>Eukaryota</taxon>
        <taxon>Fungi</taxon>
        <taxon>Dikarya</taxon>
        <taxon>Ascomycota</taxon>
        <taxon>Pezizomycotina</taxon>
        <taxon>Eurotiomycetes</taxon>
        <taxon>Chaetothyriomycetidae</taxon>
        <taxon>Verrucariales</taxon>
        <taxon>Verrucariaceae</taxon>
        <taxon>Endocarpon</taxon>
    </lineage>
</organism>
<reference evidence="16" key="1">
    <citation type="submission" date="2020-02" db="EMBL/GenBank/DDBJ databases">
        <authorList>
            <person name="Palmer J.M."/>
        </authorList>
    </citation>
    <scope>NUCLEOTIDE SEQUENCE</scope>
    <source>
        <strain evidence="16">EPUS1.4</strain>
        <tissue evidence="16">Thallus</tissue>
    </source>
</reference>
<feature type="compositionally biased region" description="Pro residues" evidence="13">
    <location>
        <begin position="637"/>
        <end position="647"/>
    </location>
</feature>
<feature type="compositionally biased region" description="Polar residues" evidence="13">
    <location>
        <begin position="545"/>
        <end position="561"/>
    </location>
</feature>
<dbReference type="OrthoDB" id="10255964at2759"/>
<dbReference type="CDD" id="cd21386">
    <property type="entry name" value="GAT_Hse1"/>
    <property type="match status" value="1"/>
</dbReference>
<keyword evidence="8" id="KW-0813">Transport</keyword>
<dbReference type="InterPro" id="IPR050670">
    <property type="entry name" value="STAM"/>
</dbReference>
<evidence type="ECO:0000256" key="13">
    <source>
        <dbReference type="SAM" id="MobiDB-lite"/>
    </source>
</evidence>
<dbReference type="InterPro" id="IPR001452">
    <property type="entry name" value="SH3_domain"/>
</dbReference>
<proteinExistence type="inferred from homology"/>
<evidence type="ECO:0000313" key="17">
    <source>
        <dbReference type="Proteomes" id="UP000606974"/>
    </source>
</evidence>
<evidence type="ECO:0000259" key="14">
    <source>
        <dbReference type="PROSITE" id="PS50002"/>
    </source>
</evidence>
<dbReference type="Gene3D" id="1.20.5.1940">
    <property type="match status" value="1"/>
</dbReference>
<dbReference type="GO" id="GO:0043130">
    <property type="term" value="F:ubiquitin binding"/>
    <property type="evidence" value="ECO:0007669"/>
    <property type="project" value="InterPro"/>
</dbReference>
<evidence type="ECO:0000256" key="7">
    <source>
        <dbReference type="ARBA" id="ARBA00022443"/>
    </source>
</evidence>
<comment type="similarity">
    <text evidence="3">Belongs to the STAM family.</text>
</comment>
<dbReference type="PANTHER" id="PTHR45929:SF3">
    <property type="entry name" value="JAK PATHWAY SIGNAL TRANSDUCTION ADAPTOR MOLECULE"/>
    <property type="match status" value="1"/>
</dbReference>
<evidence type="ECO:0000256" key="12">
    <source>
        <dbReference type="PROSITE-ProRule" id="PRU00192"/>
    </source>
</evidence>
<evidence type="ECO:0000256" key="1">
    <source>
        <dbReference type="ARBA" id="ARBA00002654"/>
    </source>
</evidence>
<name>A0A8H7E8G1_9EURO</name>
<dbReference type="GO" id="GO:0043328">
    <property type="term" value="P:protein transport to vacuole involved in ubiquitin-dependent protein catabolic process via the multivesicular body sorting pathway"/>
    <property type="evidence" value="ECO:0007669"/>
    <property type="project" value="TreeGrafter"/>
</dbReference>
<feature type="compositionally biased region" description="Low complexity" evidence="13">
    <location>
        <begin position="415"/>
        <end position="424"/>
    </location>
</feature>